<comment type="caution">
    <text evidence="3">The sequence shown here is derived from an EMBL/GenBank/DDBJ whole genome shotgun (WGS) entry which is preliminary data.</text>
</comment>
<gene>
    <name evidence="3" type="ORF">A6302_01117</name>
</gene>
<dbReference type="Proteomes" id="UP000094622">
    <property type="component" value="Unassembled WGS sequence"/>
</dbReference>
<evidence type="ECO:0000313" key="4">
    <source>
        <dbReference type="Proteomes" id="UP000094622"/>
    </source>
</evidence>
<proteinExistence type="predicted"/>
<evidence type="ECO:0000313" key="3">
    <source>
        <dbReference type="EMBL" id="ODN71514.1"/>
    </source>
</evidence>
<feature type="domain" description="Phasin" evidence="2">
    <location>
        <begin position="64"/>
        <end position="161"/>
    </location>
</feature>
<protein>
    <submittedName>
        <fullName evidence="3">Phasin protein</fullName>
    </submittedName>
</protein>
<accession>A0A1E3H5C5</accession>
<dbReference type="AlphaFoldDB" id="A0A1E3H5C5"/>
<sequence>MNEAEKIMAATPAPAPAPKSKPAAKPAAKPTETFEAFSMPNIEMPEAFRDMAEKSVKQAKDGYEKMRTAAEEATDMMEDQFETTRTGLVAINVKAISAAKATADATFKFATDVMSAKSISDVIAMQSAFAREQFEIASANAKEIQELVAKFASEVSEPAKAPMKRP</sequence>
<feature type="compositionally biased region" description="Low complexity" evidence="1">
    <location>
        <begin position="20"/>
        <end position="30"/>
    </location>
</feature>
<reference evidence="3 4" key="1">
    <citation type="submission" date="2016-07" db="EMBL/GenBank/DDBJ databases">
        <title>Draft Genome Sequence of Methylobrevis pamukkalensis PK2.</title>
        <authorList>
            <person name="Vasilenko O.V."/>
            <person name="Doronina N.V."/>
            <person name="Shmareva M.N."/>
            <person name="Tarlachkov S.V."/>
            <person name="Mustakhimov I."/>
            <person name="Trotsenko Y.A."/>
        </authorList>
    </citation>
    <scope>NUCLEOTIDE SEQUENCE [LARGE SCALE GENOMIC DNA]</scope>
    <source>
        <strain evidence="3 4">PK2</strain>
    </source>
</reference>
<name>A0A1E3H5C5_9HYPH</name>
<organism evidence="3 4">
    <name type="scientific">Methylobrevis pamukkalensis</name>
    <dbReference type="NCBI Taxonomy" id="1439726"/>
    <lineage>
        <taxon>Bacteria</taxon>
        <taxon>Pseudomonadati</taxon>
        <taxon>Pseudomonadota</taxon>
        <taxon>Alphaproteobacteria</taxon>
        <taxon>Hyphomicrobiales</taxon>
        <taxon>Pleomorphomonadaceae</taxon>
        <taxon>Methylobrevis</taxon>
    </lineage>
</organism>
<dbReference type="Pfam" id="PF09361">
    <property type="entry name" value="Phasin_2"/>
    <property type="match status" value="1"/>
</dbReference>
<dbReference type="EMBL" id="MCRJ01000019">
    <property type="protein sequence ID" value="ODN71514.1"/>
    <property type="molecule type" value="Genomic_DNA"/>
</dbReference>
<dbReference type="InterPro" id="IPR018968">
    <property type="entry name" value="Phasin"/>
</dbReference>
<keyword evidence="4" id="KW-1185">Reference proteome</keyword>
<evidence type="ECO:0000259" key="2">
    <source>
        <dbReference type="Pfam" id="PF09361"/>
    </source>
</evidence>
<feature type="region of interest" description="Disordered" evidence="1">
    <location>
        <begin position="1"/>
        <end position="40"/>
    </location>
</feature>
<evidence type="ECO:0000256" key="1">
    <source>
        <dbReference type="SAM" id="MobiDB-lite"/>
    </source>
</evidence>